<feature type="coiled-coil region" evidence="10">
    <location>
        <begin position="1023"/>
        <end position="1050"/>
    </location>
</feature>
<feature type="compositionally biased region" description="Basic and acidic residues" evidence="11">
    <location>
        <begin position="720"/>
        <end position="729"/>
    </location>
</feature>
<keyword evidence="3" id="KW-0853">WD repeat</keyword>
<evidence type="ECO:0000313" key="12">
    <source>
        <dbReference type="EMBL" id="TNV74591.1"/>
    </source>
</evidence>
<protein>
    <recommendedName>
        <fullName evidence="9">Cilia- and flagella-associated protein 43</fullName>
    </recommendedName>
</protein>
<evidence type="ECO:0000256" key="11">
    <source>
        <dbReference type="SAM" id="MobiDB-lite"/>
    </source>
</evidence>
<dbReference type="PANTHER" id="PTHR14885">
    <property type="entry name" value="CILIA- AND FLAGELLA-ASSOCIATED PROTEIN 43-RELATED"/>
    <property type="match status" value="1"/>
</dbReference>
<accession>A0A8J8NHD3</accession>
<dbReference type="GO" id="GO:0060271">
    <property type="term" value="P:cilium assembly"/>
    <property type="evidence" value="ECO:0007669"/>
    <property type="project" value="TreeGrafter"/>
</dbReference>
<keyword evidence="5 10" id="KW-0175">Coiled coil</keyword>
<evidence type="ECO:0000256" key="6">
    <source>
        <dbReference type="ARBA" id="ARBA00023212"/>
    </source>
</evidence>
<keyword evidence="6" id="KW-0206">Cytoskeleton</keyword>
<comment type="caution">
    <text evidence="12">The sequence shown here is derived from an EMBL/GenBank/DDBJ whole genome shotgun (WGS) entry which is preliminary data.</text>
</comment>
<name>A0A8J8NHD3_HALGN</name>
<feature type="compositionally biased region" description="Basic and acidic residues" evidence="11">
    <location>
        <begin position="675"/>
        <end position="689"/>
    </location>
</feature>
<evidence type="ECO:0000256" key="3">
    <source>
        <dbReference type="ARBA" id="ARBA00022574"/>
    </source>
</evidence>
<feature type="compositionally biased region" description="Low complexity" evidence="11">
    <location>
        <begin position="690"/>
        <end position="710"/>
    </location>
</feature>
<evidence type="ECO:0000256" key="8">
    <source>
        <dbReference type="ARBA" id="ARBA00023605"/>
    </source>
</evidence>
<keyword evidence="2" id="KW-0963">Cytoplasm</keyword>
<evidence type="ECO:0000256" key="5">
    <source>
        <dbReference type="ARBA" id="ARBA00023054"/>
    </source>
</evidence>
<dbReference type="PANTHER" id="PTHR14885:SF1">
    <property type="entry name" value="CILIA- AND FLAGELLA-ASSOCIATED PROTEIN 43"/>
    <property type="match status" value="1"/>
</dbReference>
<dbReference type="Proteomes" id="UP000785679">
    <property type="component" value="Unassembled WGS sequence"/>
</dbReference>
<dbReference type="InterPro" id="IPR015943">
    <property type="entry name" value="WD40/YVTN_repeat-like_dom_sf"/>
</dbReference>
<evidence type="ECO:0000256" key="4">
    <source>
        <dbReference type="ARBA" id="ARBA00022737"/>
    </source>
</evidence>
<feature type="coiled-coil region" evidence="10">
    <location>
        <begin position="495"/>
        <end position="568"/>
    </location>
</feature>
<evidence type="ECO:0000256" key="7">
    <source>
        <dbReference type="ARBA" id="ARBA00023273"/>
    </source>
</evidence>
<dbReference type="InterPro" id="IPR036322">
    <property type="entry name" value="WD40_repeat_dom_sf"/>
</dbReference>
<feature type="coiled-coil region" evidence="10">
    <location>
        <begin position="1326"/>
        <end position="1392"/>
    </location>
</feature>
<dbReference type="SMART" id="SM00320">
    <property type="entry name" value="WD40"/>
    <property type="match status" value="5"/>
</dbReference>
<dbReference type="GO" id="GO:0005930">
    <property type="term" value="C:axoneme"/>
    <property type="evidence" value="ECO:0007669"/>
    <property type="project" value="UniProtKB-SubCell"/>
</dbReference>
<evidence type="ECO:0000256" key="1">
    <source>
        <dbReference type="ARBA" id="ARBA00004430"/>
    </source>
</evidence>
<evidence type="ECO:0000313" key="13">
    <source>
        <dbReference type="Proteomes" id="UP000785679"/>
    </source>
</evidence>
<comment type="subcellular location">
    <subcellularLocation>
        <location evidence="1">Cytoplasm</location>
        <location evidence="1">Cytoskeleton</location>
        <location evidence="1">Cilium axoneme</location>
    </subcellularLocation>
</comment>
<keyword evidence="13" id="KW-1185">Reference proteome</keyword>
<dbReference type="InterPro" id="IPR001680">
    <property type="entry name" value="WD40_rpt"/>
</dbReference>
<gene>
    <name evidence="12" type="ORF">FGO68_gene17629</name>
</gene>
<dbReference type="Pfam" id="PF25828">
    <property type="entry name" value="CC_Cfap43"/>
    <property type="match status" value="2"/>
</dbReference>
<sequence length="1462" mass="170655">MPEINFKKEGANDEHYKLTITEDIDQEYKFEAAQLSAQIDVTDESSGIIEPIAFMHYSRNYKKIIMGTQQGLIGLLAVEAEALNEDEEPEEEHKEEKETKVLETPFVELGRFHTKKLNGIRELGSTTQLITISDDKTAAIWEATSFSQLARLSFFSRPTALDVSTDGRVAFIGTEKGVMRVFDVSNRAFPRLLKIYRFFESETMSINQIKCSHDGRFVIVSSPECESVFILSQRPEDDFEVYGFVTLEGYINSSAFAVHDGKLKVVAVLSNSTLAAFTIPVDDFNSKKIVGNVKESLPEEDIHPVYRKIDKGASLVLPNIFNGDVYVTGEDKLLKKYDFPQDHFSKLDMKKAPLPPSEEHKSHDIGTNCYHLSNEVKFLVTGGKDGNFILRNLNNVAQSNEIKGHAVFSGGITALTFSNTRSTLYTAGGDGAFFAWTVGSKPNPNHPLQLDKGEDEAIDRIEQIDDLPQSEIRPFREILEEQFHKQQASRKERFREEVMQELGVIRTKLNELLQENEKVTEIEKLERDEFVIDVERSEKVNQEGENICEEIRREAEKTTLKLELLRERVQQSTWDKMEVQNKAVRSVKGDMLVFNYAVRKRDPQEQRRLNQVIAFRRNELREKLKRIETKISEVLDEKDFSRFKEGYVMNRVASKPIYEEDQSIQEAAASFAAKDAEKKSKKAQEEKKIAQAGAGPQAQAPGKRMPTLKITKGKLGAKTKKADGGDDSKNAQASKMQQRDIKGMEEMYWTVKYQIDQLDEIKKKLESPNIWDLIYEAYELYSNPHKRMQIELLREVIFELKRDYNKEFDSLERFKEDQIFLIKEKNELIKELLTNLKTEDDLFEPDTHILENPDHIFDVKESDVKVEKYLTKEERARLDEERRKQEERERAMQGDNVGQRGLKTMMGGTELNLKKDSNMVQAELVREDWMNKPVEQMNEEEKYKFKEFLQKEKEFKDKQRKAWEQDLKKIKSEIIEIQLRFEERISTLFKKKLFFDVRIMEQELAIIRLTIILHDAKETLVDEKKYLEEKNKLELELKQREEELSLYYATVADYERRVESNRAIQEQDKEIRRMFNDVPNKNQLLNFVRQGRAKKPTVPGGAEATPRELELLSKVVAADPFSAFDKENVKNIIKEEDEKESYSFEKDNIGGLTEEDFEKLVEERQLRIKFEKEKQKCATLLQKIKDHQTHLESIRGDIEQKYQAAFTAHKKTAERVHKLKYNFEVIVYLKQGQVEVPQLPVATDYKDAILVQRKVIEEQNKEIMKRGDAKVDKMEKISEFKTFLRKVRYQKKKLDLEILDFEERAKDVQMYRVTKQTQEIIQGKHQKKDEEDKKRLENQIRQLDENVQKRIKTINETKKKLKKEIQDKLRENEQLETKARQLQQNVDQRKQIMGLKSKTGDDGGAQDPVKKLKEVAHKRKLMDIVKQQTEEIEFLRDELDRLRAKTFPSFAHLHNKPEYPDE</sequence>
<evidence type="ECO:0000256" key="10">
    <source>
        <dbReference type="SAM" id="Coils"/>
    </source>
</evidence>
<proteinExistence type="inferred from homology"/>
<keyword evidence="7" id="KW-0966">Cell projection</keyword>
<dbReference type="OrthoDB" id="64353at2759"/>
<reference evidence="12" key="1">
    <citation type="submission" date="2019-06" db="EMBL/GenBank/DDBJ databases">
        <authorList>
            <person name="Zheng W."/>
        </authorList>
    </citation>
    <scope>NUCLEOTIDE SEQUENCE</scope>
    <source>
        <strain evidence="12">QDHG01</strain>
    </source>
</reference>
<keyword evidence="4" id="KW-0677">Repeat</keyword>
<comment type="similarity">
    <text evidence="8">Belongs to the CFAP43 family.</text>
</comment>
<dbReference type="SUPFAM" id="SSF50978">
    <property type="entry name" value="WD40 repeat-like"/>
    <property type="match status" value="1"/>
</dbReference>
<dbReference type="EMBL" id="RRYP01016813">
    <property type="protein sequence ID" value="TNV74591.1"/>
    <property type="molecule type" value="Genomic_DNA"/>
</dbReference>
<evidence type="ECO:0000256" key="9">
    <source>
        <dbReference type="ARBA" id="ARBA00023662"/>
    </source>
</evidence>
<evidence type="ECO:0000256" key="2">
    <source>
        <dbReference type="ARBA" id="ARBA00022490"/>
    </source>
</evidence>
<feature type="coiled-coil region" evidence="10">
    <location>
        <begin position="1418"/>
        <end position="1445"/>
    </location>
</feature>
<dbReference type="Gene3D" id="2.130.10.10">
    <property type="entry name" value="YVTN repeat-like/Quinoprotein amine dehydrogenase"/>
    <property type="match status" value="2"/>
</dbReference>
<feature type="coiled-coil region" evidence="10">
    <location>
        <begin position="946"/>
        <end position="980"/>
    </location>
</feature>
<organism evidence="12 13">
    <name type="scientific">Halteria grandinella</name>
    <dbReference type="NCBI Taxonomy" id="5974"/>
    <lineage>
        <taxon>Eukaryota</taxon>
        <taxon>Sar</taxon>
        <taxon>Alveolata</taxon>
        <taxon>Ciliophora</taxon>
        <taxon>Intramacronucleata</taxon>
        <taxon>Spirotrichea</taxon>
        <taxon>Stichotrichia</taxon>
        <taxon>Sporadotrichida</taxon>
        <taxon>Halteriidae</taxon>
        <taxon>Halteria</taxon>
    </lineage>
</organism>
<feature type="region of interest" description="Disordered" evidence="11">
    <location>
        <begin position="675"/>
        <end position="738"/>
    </location>
</feature>